<dbReference type="Proteomes" id="UP000183529">
    <property type="component" value="Unassembled WGS sequence"/>
</dbReference>
<feature type="compositionally biased region" description="Polar residues" evidence="1">
    <location>
        <begin position="55"/>
        <end position="77"/>
    </location>
</feature>
<feature type="region of interest" description="Disordered" evidence="1">
    <location>
        <begin position="24"/>
        <end position="77"/>
    </location>
</feature>
<evidence type="ECO:0000256" key="1">
    <source>
        <dbReference type="SAM" id="MobiDB-lite"/>
    </source>
</evidence>
<name>A0AAQ1JU79_9BURK</name>
<evidence type="ECO:0000313" key="5">
    <source>
        <dbReference type="Proteomes" id="UP000247515"/>
    </source>
</evidence>
<reference evidence="3 4" key="1">
    <citation type="submission" date="2016-10" db="EMBL/GenBank/DDBJ databases">
        <authorList>
            <person name="Varghese N."/>
            <person name="Submissions S."/>
        </authorList>
    </citation>
    <scope>NUCLEOTIDE SEQUENCE [LARGE SCALE GENOMIC DNA]</scope>
    <source>
        <strain evidence="3 4">LMG 22274</strain>
    </source>
</reference>
<evidence type="ECO:0000313" key="3">
    <source>
        <dbReference type="EMBL" id="SEJ67638.1"/>
    </source>
</evidence>
<dbReference type="AlphaFoldDB" id="A0AAQ1JU79"/>
<dbReference type="EMBL" id="QJJV01000007">
    <property type="protein sequence ID" value="PXX16982.1"/>
    <property type="molecule type" value="Genomic_DNA"/>
</dbReference>
<reference evidence="2 5" key="2">
    <citation type="submission" date="2018-05" db="EMBL/GenBank/DDBJ databases">
        <title>Genomic Encyclopedia of Type Strains, Phase IV (KMG-V): Genome sequencing to study the core and pangenomes of soil and plant-associated prokaryotes.</title>
        <authorList>
            <person name="Whitman W."/>
        </authorList>
    </citation>
    <scope>NUCLEOTIDE SEQUENCE [LARGE SCALE GENOMIC DNA]</scope>
    <source>
        <strain evidence="2 5">SIr-6563</strain>
    </source>
</reference>
<proteinExistence type="predicted"/>
<accession>A0AAQ1JU79</accession>
<comment type="caution">
    <text evidence="3">The sequence shown here is derived from an EMBL/GenBank/DDBJ whole genome shotgun (WGS) entry which is preliminary data.</text>
</comment>
<evidence type="ECO:0000313" key="2">
    <source>
        <dbReference type="EMBL" id="PXX16982.1"/>
    </source>
</evidence>
<dbReference type="EMBL" id="FNZM01000007">
    <property type="protein sequence ID" value="SEJ67638.1"/>
    <property type="molecule type" value="Genomic_DNA"/>
</dbReference>
<dbReference type="RefSeq" id="WP_124263139.1">
    <property type="nucleotide sequence ID" value="NZ_CADFGN010000008.1"/>
</dbReference>
<organism evidence="3 4">
    <name type="scientific">Paraburkholderia tropica</name>
    <dbReference type="NCBI Taxonomy" id="92647"/>
    <lineage>
        <taxon>Bacteria</taxon>
        <taxon>Pseudomonadati</taxon>
        <taxon>Pseudomonadota</taxon>
        <taxon>Betaproteobacteria</taxon>
        <taxon>Burkholderiales</taxon>
        <taxon>Burkholderiaceae</taxon>
        <taxon>Paraburkholderia</taxon>
    </lineage>
</organism>
<protein>
    <submittedName>
        <fullName evidence="3">Uncharacterized protein</fullName>
    </submittedName>
</protein>
<sequence length="77" mass="8014">MIMTCTSRRLLATVVIASIGIVPVYGQTGSPGMKQMQDAQRKAGEKARTSKHSQDANSGQQKDTGGSVPASSPGQSH</sequence>
<dbReference type="Proteomes" id="UP000247515">
    <property type="component" value="Unassembled WGS sequence"/>
</dbReference>
<feature type="compositionally biased region" description="Basic and acidic residues" evidence="1">
    <location>
        <begin position="39"/>
        <end position="54"/>
    </location>
</feature>
<dbReference type="GeneID" id="61306808"/>
<keyword evidence="5" id="KW-1185">Reference proteome</keyword>
<evidence type="ECO:0000313" key="4">
    <source>
        <dbReference type="Proteomes" id="UP000183529"/>
    </source>
</evidence>
<gene>
    <name evidence="2" type="ORF">C7400_107191</name>
    <name evidence="3" type="ORF">SAMN05216550_107124</name>
</gene>